<feature type="transmembrane region" description="Helical" evidence="1">
    <location>
        <begin position="57"/>
        <end position="77"/>
    </location>
</feature>
<gene>
    <name evidence="2" type="ORF">BN983_02050</name>
</gene>
<dbReference type="AlphaFoldDB" id="A0A024P433"/>
<feature type="transmembrane region" description="Helical" evidence="1">
    <location>
        <begin position="83"/>
        <end position="104"/>
    </location>
</feature>
<dbReference type="RefSeq" id="WP_231622373.1">
    <property type="nucleotide sequence ID" value="NZ_CCDH010000003.1"/>
</dbReference>
<keyword evidence="1" id="KW-1133">Transmembrane helix</keyword>
<feature type="transmembrane region" description="Helical" evidence="1">
    <location>
        <begin position="31"/>
        <end position="50"/>
    </location>
</feature>
<feature type="transmembrane region" description="Helical" evidence="1">
    <location>
        <begin position="174"/>
        <end position="195"/>
    </location>
</feature>
<sequence length="267" mass="29580">MVQLATRGYTLFISLYVLMHFIGSLTGGEELSTTLSLLGLAAFITGYFFLPLKQAWISILLVVIALIVHISAGTSLIQASMSGFTVMSGLISLLLIVPMISWVLEEKPYIESVINFAQKLLNTSRKFYFGMMVITQIISYFLLFGSIPMVYGMINDFLSNQKGEVWENYKGTALLRGFSLTTLWVVSIPSFIFAVEALGASLGLSILQGFFISFVGILLSVLFSYFQERHYGVDLTAGIQEQLAKIAEQKNRRRKGTGTHSNSACFL</sequence>
<dbReference type="Proteomes" id="UP000028868">
    <property type="component" value="Unassembled WGS sequence"/>
</dbReference>
<evidence type="ECO:0000313" key="2">
    <source>
        <dbReference type="EMBL" id="CDQ23799.1"/>
    </source>
</evidence>
<organism evidence="2 3">
    <name type="scientific">Halobacillus karajensis</name>
    <dbReference type="NCBI Taxonomy" id="195088"/>
    <lineage>
        <taxon>Bacteria</taxon>
        <taxon>Bacillati</taxon>
        <taxon>Bacillota</taxon>
        <taxon>Bacilli</taxon>
        <taxon>Bacillales</taxon>
        <taxon>Bacillaceae</taxon>
        <taxon>Halobacillus</taxon>
    </lineage>
</organism>
<feature type="transmembrane region" description="Helical" evidence="1">
    <location>
        <begin position="202"/>
        <end position="226"/>
    </location>
</feature>
<keyword evidence="3" id="KW-1185">Reference proteome</keyword>
<reference evidence="2 3" key="2">
    <citation type="submission" date="2014-05" db="EMBL/GenBank/DDBJ databases">
        <title>Draft genome sequence of Halobacillus karajensis HK-03.</title>
        <authorList>
            <person name="Khelaifia S."/>
            <person name="Croce O."/>
            <person name="Lagier J.C."/>
            <person name="Raoult D."/>
        </authorList>
    </citation>
    <scope>NUCLEOTIDE SEQUENCE [LARGE SCALE GENOMIC DNA]</scope>
    <source>
        <strain evidence="2 3">HD-03</strain>
    </source>
</reference>
<keyword evidence="1" id="KW-0472">Membrane</keyword>
<reference evidence="3" key="1">
    <citation type="submission" date="2014-03" db="EMBL/GenBank/DDBJ databases">
        <authorList>
            <person name="Urmite Genomes U."/>
        </authorList>
    </citation>
    <scope>NUCLEOTIDE SEQUENCE [LARGE SCALE GENOMIC DNA]</scope>
    <source>
        <strain evidence="3">HD-03</strain>
    </source>
</reference>
<dbReference type="EMBL" id="CCDI010000002">
    <property type="protein sequence ID" value="CDQ23799.1"/>
    <property type="molecule type" value="Genomic_DNA"/>
</dbReference>
<accession>A0A024P433</accession>
<keyword evidence="1" id="KW-0812">Transmembrane</keyword>
<feature type="transmembrane region" description="Helical" evidence="1">
    <location>
        <begin position="127"/>
        <end position="154"/>
    </location>
</feature>
<evidence type="ECO:0000313" key="3">
    <source>
        <dbReference type="Proteomes" id="UP000028868"/>
    </source>
</evidence>
<evidence type="ECO:0000256" key="1">
    <source>
        <dbReference type="SAM" id="Phobius"/>
    </source>
</evidence>
<protein>
    <submittedName>
        <fullName evidence="2">Uncharacterized protein</fullName>
    </submittedName>
</protein>
<comment type="caution">
    <text evidence="2">The sequence shown here is derived from an EMBL/GenBank/DDBJ whole genome shotgun (WGS) entry which is preliminary data.</text>
</comment>
<name>A0A024P433_9BACI</name>
<feature type="transmembrane region" description="Helical" evidence="1">
    <location>
        <begin position="7"/>
        <end position="25"/>
    </location>
</feature>
<proteinExistence type="predicted"/>